<reference evidence="1 2" key="1">
    <citation type="submission" date="2020-03" db="EMBL/GenBank/DDBJ databases">
        <title>Whole genome shotgun sequence of Phytohabitans rumicis NBRC 108638.</title>
        <authorList>
            <person name="Komaki H."/>
            <person name="Tamura T."/>
        </authorList>
    </citation>
    <scope>NUCLEOTIDE SEQUENCE [LARGE SCALE GENOMIC DNA]</scope>
    <source>
        <strain evidence="1 2">NBRC 108638</strain>
    </source>
</reference>
<evidence type="ECO:0000313" key="1">
    <source>
        <dbReference type="EMBL" id="GFJ89123.1"/>
    </source>
</evidence>
<sequence length="68" mass="7382">MLTVQGTVATYDPQTRSGTLLLDDGTEVAYPAEAFAASGLRLLRLGQRVRIDRDDSGLVTRVTLPTFD</sequence>
<name>A0A6V8KVL2_9ACTN</name>
<comment type="caution">
    <text evidence="1">The sequence shown here is derived from an EMBL/GenBank/DDBJ whole genome shotgun (WGS) entry which is preliminary data.</text>
</comment>
<dbReference type="Proteomes" id="UP000482960">
    <property type="component" value="Unassembled WGS sequence"/>
</dbReference>
<dbReference type="EMBL" id="BLPG01000001">
    <property type="protein sequence ID" value="GFJ89123.1"/>
    <property type="molecule type" value="Genomic_DNA"/>
</dbReference>
<keyword evidence="2" id="KW-1185">Reference proteome</keyword>
<protein>
    <recommendedName>
        <fullName evidence="3">Cold-shock protein</fullName>
    </recommendedName>
</protein>
<proteinExistence type="predicted"/>
<evidence type="ECO:0000313" key="2">
    <source>
        <dbReference type="Proteomes" id="UP000482960"/>
    </source>
</evidence>
<organism evidence="1 2">
    <name type="scientific">Phytohabitans rumicis</name>
    <dbReference type="NCBI Taxonomy" id="1076125"/>
    <lineage>
        <taxon>Bacteria</taxon>
        <taxon>Bacillati</taxon>
        <taxon>Actinomycetota</taxon>
        <taxon>Actinomycetes</taxon>
        <taxon>Micromonosporales</taxon>
        <taxon>Micromonosporaceae</taxon>
    </lineage>
</organism>
<gene>
    <name evidence="1" type="ORF">Prum_027650</name>
</gene>
<accession>A0A6V8KVL2</accession>
<evidence type="ECO:0008006" key="3">
    <source>
        <dbReference type="Google" id="ProtNLM"/>
    </source>
</evidence>
<reference evidence="1 2" key="2">
    <citation type="submission" date="2020-03" db="EMBL/GenBank/DDBJ databases">
        <authorList>
            <person name="Ichikawa N."/>
            <person name="Kimura A."/>
            <person name="Kitahashi Y."/>
            <person name="Uohara A."/>
        </authorList>
    </citation>
    <scope>NUCLEOTIDE SEQUENCE [LARGE SCALE GENOMIC DNA]</scope>
    <source>
        <strain evidence="1 2">NBRC 108638</strain>
    </source>
</reference>
<dbReference type="AlphaFoldDB" id="A0A6V8KVL2"/>